<organism evidence="1 2">
    <name type="scientific">Nitrospirillum viridazoti CBAmc</name>
    <dbReference type="NCBI Taxonomy" id="1441467"/>
    <lineage>
        <taxon>Bacteria</taxon>
        <taxon>Pseudomonadati</taxon>
        <taxon>Pseudomonadota</taxon>
        <taxon>Alphaproteobacteria</taxon>
        <taxon>Rhodospirillales</taxon>
        <taxon>Azospirillaceae</taxon>
        <taxon>Nitrospirillum</taxon>
        <taxon>Nitrospirillum viridazoti</taxon>
    </lineage>
</organism>
<protein>
    <submittedName>
        <fullName evidence="1">Uncharacterized protein</fullName>
    </submittedName>
</protein>
<sequence length="100" mass="11101">MEIMRRVDTVQVAYAFRNGAHSFQVEDPATGAIAVSHGVPEVAYEQVTRTLSERATGLSGRRVVARPALPFDDFFNWLRQNPIASVAGAPVKVEFAWELR</sequence>
<keyword evidence="2" id="KW-1185">Reference proteome</keyword>
<dbReference type="KEGG" id="nao:Y958_03365"/>
<dbReference type="EMBL" id="CP022110">
    <property type="protein sequence ID" value="ASG19974.1"/>
    <property type="molecule type" value="Genomic_DNA"/>
</dbReference>
<gene>
    <name evidence="1" type="ORF">Y958_03365</name>
</gene>
<reference evidence="1 2" key="1">
    <citation type="submission" date="2017-06" db="EMBL/GenBank/DDBJ databases">
        <title>Complete genome sequence of Nitrospirillum amazonense strain CBAmC, an endophytic nitrogen-fixing and plant growth-promoting bacterium, isolated from sugarcane.</title>
        <authorList>
            <person name="Schwab S."/>
            <person name="dos Santos Teixeira K.R."/>
            <person name="Simoes Araujo J.L."/>
            <person name="Soares Vidal M."/>
            <person name="Borges de Freitas H.R."/>
            <person name="Rivello Crivelaro A.L."/>
            <person name="Bueno de Camargo Nunes A."/>
            <person name="dos Santos C.M."/>
            <person name="Palmeira da Silva Rosa D."/>
            <person name="da Silva Padilha D."/>
            <person name="da Silva E."/>
            <person name="Araujo Terra L."/>
            <person name="Soares Mendes V."/>
            <person name="Farinelli L."/>
            <person name="Magalhaes Cruz L."/>
            <person name="Baldani J.I."/>
        </authorList>
    </citation>
    <scope>NUCLEOTIDE SEQUENCE [LARGE SCALE GENOMIC DNA]</scope>
    <source>
        <strain evidence="1 2">CBAmC</strain>
    </source>
</reference>
<name>A0A248JP14_9PROT</name>
<evidence type="ECO:0000313" key="2">
    <source>
        <dbReference type="Proteomes" id="UP000197153"/>
    </source>
</evidence>
<dbReference type="Proteomes" id="UP000197153">
    <property type="component" value="Chromosome 1"/>
</dbReference>
<dbReference type="AlphaFoldDB" id="A0A248JP14"/>
<proteinExistence type="predicted"/>
<evidence type="ECO:0000313" key="1">
    <source>
        <dbReference type="EMBL" id="ASG19974.1"/>
    </source>
</evidence>
<accession>A0A248JP14</accession>